<sequence length="230" mass="25357">TLLVQTKPIAAELVSDNIRSVEVFNMGTGHSLILTGSIFADATELGDLLPLANCEHVTGTEGKKQTGELHMPDRASPGNQQAFTTCFAIDHVDGAEHVIDKPKGYDFWSGYIPDLIPAWPGRLLDFTYTHPSSGASKQLGFNPKGPHKIGVINLWTYRRILAQSNFKPGSGFRDISLINWPQNDYFLGNLVGVSDAERNRHIARSKQLSLSLLYWLQTEAPRDDGGEGWP</sequence>
<evidence type="ECO:0000313" key="1">
    <source>
        <dbReference type="EMBL" id="SVE58942.1"/>
    </source>
</evidence>
<dbReference type="AlphaFoldDB" id="A0A383EPT2"/>
<reference evidence="1" key="1">
    <citation type="submission" date="2018-05" db="EMBL/GenBank/DDBJ databases">
        <authorList>
            <person name="Lanie J.A."/>
            <person name="Ng W.-L."/>
            <person name="Kazmierczak K.M."/>
            <person name="Andrzejewski T.M."/>
            <person name="Davidsen T.M."/>
            <person name="Wayne K.J."/>
            <person name="Tettelin H."/>
            <person name="Glass J.I."/>
            <person name="Rusch D."/>
            <person name="Podicherti R."/>
            <person name="Tsui H.-C.T."/>
            <person name="Winkler M.E."/>
        </authorList>
    </citation>
    <scope>NUCLEOTIDE SEQUENCE</scope>
</reference>
<dbReference type="EMBL" id="UINC01227868">
    <property type="protein sequence ID" value="SVE58942.1"/>
    <property type="molecule type" value="Genomic_DNA"/>
</dbReference>
<dbReference type="Pfam" id="PF12831">
    <property type="entry name" value="FAD_oxidored"/>
    <property type="match status" value="1"/>
</dbReference>
<organism evidence="1">
    <name type="scientific">marine metagenome</name>
    <dbReference type="NCBI Taxonomy" id="408172"/>
    <lineage>
        <taxon>unclassified sequences</taxon>
        <taxon>metagenomes</taxon>
        <taxon>ecological metagenomes</taxon>
    </lineage>
</organism>
<gene>
    <name evidence="1" type="ORF">METZ01_LOCUS511796</name>
</gene>
<protein>
    <submittedName>
        <fullName evidence="1">Uncharacterized protein</fullName>
    </submittedName>
</protein>
<feature type="non-terminal residue" evidence="1">
    <location>
        <position position="230"/>
    </location>
</feature>
<proteinExistence type="predicted"/>
<feature type="non-terminal residue" evidence="1">
    <location>
        <position position="1"/>
    </location>
</feature>
<accession>A0A383EPT2</accession>
<name>A0A383EPT2_9ZZZZ</name>